<accession>A0ABR2L0V6</accession>
<dbReference type="Gene3D" id="1.25.40.10">
    <property type="entry name" value="Tetratricopeptide repeat domain"/>
    <property type="match status" value="3"/>
</dbReference>
<name>A0ABR2L0V6_9EUKA</name>
<evidence type="ECO:0000313" key="3">
    <source>
        <dbReference type="EMBL" id="KAK8897010.1"/>
    </source>
</evidence>
<proteinExistence type="inferred from homology"/>
<dbReference type="InterPro" id="IPR011009">
    <property type="entry name" value="Kinase-like_dom_sf"/>
</dbReference>
<comment type="similarity">
    <text evidence="1">Belongs to the sel-1 family.</text>
</comment>
<dbReference type="PANTHER" id="PTHR11102">
    <property type="entry name" value="SEL-1-LIKE PROTEIN"/>
    <property type="match status" value="1"/>
</dbReference>
<dbReference type="Gene3D" id="1.10.510.10">
    <property type="entry name" value="Transferase(Phosphotransferase) domain 1"/>
    <property type="match status" value="1"/>
</dbReference>
<dbReference type="PANTHER" id="PTHR11102:SF160">
    <property type="entry name" value="ERAD-ASSOCIATED E3 UBIQUITIN-PROTEIN LIGASE COMPONENT HRD3"/>
    <property type="match status" value="1"/>
</dbReference>
<dbReference type="InterPro" id="IPR001245">
    <property type="entry name" value="Ser-Thr/Tyr_kinase_cat_dom"/>
</dbReference>
<dbReference type="EMBL" id="JAPFFF010000002">
    <property type="protein sequence ID" value="KAK8897010.1"/>
    <property type="molecule type" value="Genomic_DNA"/>
</dbReference>
<dbReference type="SMART" id="SM00671">
    <property type="entry name" value="SEL1"/>
    <property type="match status" value="10"/>
</dbReference>
<dbReference type="InterPro" id="IPR000719">
    <property type="entry name" value="Prot_kinase_dom"/>
</dbReference>
<evidence type="ECO:0000256" key="1">
    <source>
        <dbReference type="ARBA" id="ARBA00038101"/>
    </source>
</evidence>
<organism evidence="3 4">
    <name type="scientific">Tritrichomonas musculus</name>
    <dbReference type="NCBI Taxonomy" id="1915356"/>
    <lineage>
        <taxon>Eukaryota</taxon>
        <taxon>Metamonada</taxon>
        <taxon>Parabasalia</taxon>
        <taxon>Tritrichomonadida</taxon>
        <taxon>Tritrichomonadidae</taxon>
        <taxon>Tritrichomonas</taxon>
    </lineage>
</organism>
<gene>
    <name evidence="3" type="ORF">M9Y10_014942</name>
</gene>
<reference evidence="3 4" key="1">
    <citation type="submission" date="2024-04" db="EMBL/GenBank/DDBJ databases">
        <title>Tritrichomonas musculus Genome.</title>
        <authorList>
            <person name="Alves-Ferreira E."/>
            <person name="Grigg M."/>
            <person name="Lorenzi H."/>
            <person name="Galac M."/>
        </authorList>
    </citation>
    <scope>NUCLEOTIDE SEQUENCE [LARGE SCALE GENOMIC DNA]</scope>
    <source>
        <strain evidence="3 4">EAF2021</strain>
    </source>
</reference>
<evidence type="ECO:0000313" key="4">
    <source>
        <dbReference type="Proteomes" id="UP001470230"/>
    </source>
</evidence>
<dbReference type="InterPro" id="IPR050767">
    <property type="entry name" value="Sel1_AlgK"/>
</dbReference>
<protein>
    <recommendedName>
        <fullName evidence="2">Protein kinase domain-containing protein</fullName>
    </recommendedName>
</protein>
<dbReference type="SUPFAM" id="SSF81901">
    <property type="entry name" value="HCP-like"/>
    <property type="match status" value="3"/>
</dbReference>
<dbReference type="Proteomes" id="UP001470230">
    <property type="component" value="Unassembled WGS sequence"/>
</dbReference>
<feature type="domain" description="Protein kinase" evidence="2">
    <location>
        <begin position="13"/>
        <end position="251"/>
    </location>
</feature>
<sequence>MNDKTASINFHHFKRISDLNSSRYRSCIVEDEDTKIKYVEKRFQMQCISEHDQKLFISKTSKASKISTHPSLLRIINFSLHDINDDSYPTIITEYMPNRSLLDVMDKKIPSLQYQNLTGTQKYIILLGTAIGMRHLYFQNIIHSDLILNNILLDKNLYPHISNYGFSNKENDELTYNEKVKWESYDAFSFSLIAYELITGTRPKHDNYHFYNSPPDIQILRSEWLKLFFQKCWSNEIRNRPKFYEIVDEFTKKRDEFQLEFGLIEENDVTIYLNIIINYLDVFAKQVKESADQGDISSMLLCGKLLFFGYGINMNKIEAARYFKLAIDKGDTNSMFNYGIMLEKGEGIQKDSVEAARFFKMAADQGHPSAMYNYGVILEKSGKEMKALASHYYKMAANLGNDDAMYNYGVMLEQGDGIEQNKEEAARYYKMAADQGDIDSMFNYAVMLEKGEGIKRDIHEAVKYYKMAADQGDVDSMFNCGVILKKGEGIESNIKEAASYLKKAADRGDADAMFNYAILLKKGEGIMKNLQEAASYFKMAADQGNSSAMYNYGIMLGNAEGIPSDIFEAAHYFKMAADNGDIEAMFNYGIMLYNGEGVASDKKEAVKYYKKAAEQGNLDAMFNFGQMLKNGDGIEADKKEAAYYLKMAADLGHIDASQSYEALLREKIEDQ</sequence>
<keyword evidence="4" id="KW-1185">Reference proteome</keyword>
<dbReference type="InterPro" id="IPR011990">
    <property type="entry name" value="TPR-like_helical_dom_sf"/>
</dbReference>
<comment type="caution">
    <text evidence="3">The sequence shown here is derived from an EMBL/GenBank/DDBJ whole genome shotgun (WGS) entry which is preliminary data.</text>
</comment>
<dbReference type="PROSITE" id="PS50011">
    <property type="entry name" value="PROTEIN_KINASE_DOM"/>
    <property type="match status" value="1"/>
</dbReference>
<dbReference type="InterPro" id="IPR006597">
    <property type="entry name" value="Sel1-like"/>
</dbReference>
<dbReference type="Pfam" id="PF07714">
    <property type="entry name" value="PK_Tyr_Ser-Thr"/>
    <property type="match status" value="1"/>
</dbReference>
<dbReference type="SUPFAM" id="SSF56112">
    <property type="entry name" value="Protein kinase-like (PK-like)"/>
    <property type="match status" value="1"/>
</dbReference>
<evidence type="ECO:0000259" key="2">
    <source>
        <dbReference type="PROSITE" id="PS50011"/>
    </source>
</evidence>
<dbReference type="Pfam" id="PF08238">
    <property type="entry name" value="Sel1"/>
    <property type="match status" value="10"/>
</dbReference>